<proteinExistence type="inferred from homology"/>
<comment type="function">
    <text evidence="11">Site-specific tyrosine recombinase, which acts by catalyzing the cutting and rejoining of the recombining DNA molecules. The XerC-XerD complex is essential to convert dimers of the bacterial chromosome into monomers to permit their segregation at cell division. It also contributes to the segregational stability of plasmids.</text>
</comment>
<dbReference type="HAMAP" id="MF_01808">
    <property type="entry name" value="Recomb_XerC_XerD"/>
    <property type="match status" value="1"/>
</dbReference>
<dbReference type="AlphaFoldDB" id="A0A928V3P9"/>
<feature type="domain" description="Core-binding (CB)" evidence="13">
    <location>
        <begin position="14"/>
        <end position="100"/>
    </location>
</feature>
<dbReference type="InterPro" id="IPR044068">
    <property type="entry name" value="CB"/>
</dbReference>
<comment type="subcellular location">
    <subcellularLocation>
        <location evidence="1 11">Cytoplasm</location>
    </subcellularLocation>
</comment>
<dbReference type="NCBIfam" id="NF001399">
    <property type="entry name" value="PRK00283.1"/>
    <property type="match status" value="1"/>
</dbReference>
<feature type="active site" evidence="11">
    <location>
        <position position="184"/>
    </location>
</feature>
<evidence type="ECO:0000256" key="8">
    <source>
        <dbReference type="ARBA" id="ARBA00023125"/>
    </source>
</evidence>
<keyword evidence="7 11" id="KW-0229">DNA integration</keyword>
<evidence type="ECO:0000256" key="9">
    <source>
        <dbReference type="ARBA" id="ARBA00023172"/>
    </source>
</evidence>
<comment type="subunit">
    <text evidence="11">Forms a cyclic heterotetrameric complex composed of two molecules of XerC and two molecules of XerD.</text>
</comment>
<feature type="active site" evidence="11">
    <location>
        <position position="160"/>
    </location>
</feature>
<dbReference type="GO" id="GO:0051301">
    <property type="term" value="P:cell division"/>
    <property type="evidence" value="ECO:0007669"/>
    <property type="project" value="UniProtKB-UniRule"/>
</dbReference>
<feature type="active site" evidence="11">
    <location>
        <position position="279"/>
    </location>
</feature>
<dbReference type="Gene3D" id="1.10.150.130">
    <property type="match status" value="1"/>
</dbReference>
<dbReference type="Pfam" id="PF02899">
    <property type="entry name" value="Phage_int_SAM_1"/>
    <property type="match status" value="1"/>
</dbReference>
<evidence type="ECO:0000256" key="1">
    <source>
        <dbReference type="ARBA" id="ARBA00004496"/>
    </source>
</evidence>
<evidence type="ECO:0000256" key="4">
    <source>
        <dbReference type="ARBA" id="ARBA00022490"/>
    </source>
</evidence>
<accession>A0A928V3P9</accession>
<evidence type="ECO:0000256" key="3">
    <source>
        <dbReference type="ARBA" id="ARBA00015804"/>
    </source>
</evidence>
<dbReference type="Gene3D" id="1.10.443.10">
    <property type="entry name" value="Intergrase catalytic core"/>
    <property type="match status" value="1"/>
</dbReference>
<dbReference type="RefSeq" id="WP_193906871.1">
    <property type="nucleotide sequence ID" value="NZ_PRDL01000001.1"/>
</dbReference>
<dbReference type="PANTHER" id="PTHR30349">
    <property type="entry name" value="PHAGE INTEGRASE-RELATED"/>
    <property type="match status" value="1"/>
</dbReference>
<sequence>MSDFIYETAEQAPRLFANELTAFREFMRTEKQYSDKTVSSYERDLHKFIDFCEQQSLTSLATLKARDVRQNLAHLHRAGLSGKSLHRWLSALRSFFNFCIRQGWQSHNPADDVQAPKTNRHLPKVLDVDQSAQFVSLEGDEFLNCRDHAILELFYSSGLRLAELAATNVQDADLQEGMIEVTGKGNKARILPIGSKAIEALRTWIALRNTIAPSGEPALFISQKGRRLGHRAIQLRLQQLSTRQGMDTPVHPHMLRHSFASHMLESSSDLRLVQEMLGHANISTTQIYTHLDFQHLASVYDKAHPRAQRRKSADDDTTD</sequence>
<evidence type="ECO:0000259" key="13">
    <source>
        <dbReference type="PROSITE" id="PS51900"/>
    </source>
</evidence>
<dbReference type="GO" id="GO:0006313">
    <property type="term" value="P:DNA transposition"/>
    <property type="evidence" value="ECO:0007669"/>
    <property type="project" value="UniProtKB-UniRule"/>
</dbReference>
<organism evidence="14 15">
    <name type="scientific">Cellvibrio polysaccharolyticus</name>
    <dbReference type="NCBI Taxonomy" id="2082724"/>
    <lineage>
        <taxon>Bacteria</taxon>
        <taxon>Pseudomonadati</taxon>
        <taxon>Pseudomonadota</taxon>
        <taxon>Gammaproteobacteria</taxon>
        <taxon>Cellvibrionales</taxon>
        <taxon>Cellvibrionaceae</taxon>
        <taxon>Cellvibrio</taxon>
    </lineage>
</organism>
<keyword evidence="8 11" id="KW-0238">DNA-binding</keyword>
<evidence type="ECO:0000256" key="11">
    <source>
        <dbReference type="HAMAP-Rule" id="MF_01808"/>
    </source>
</evidence>
<gene>
    <name evidence="11 14" type="primary">xerC</name>
    <name evidence="14" type="ORF">C4F51_02545</name>
</gene>
<dbReference type="GO" id="GO:0005737">
    <property type="term" value="C:cytoplasm"/>
    <property type="evidence" value="ECO:0007669"/>
    <property type="project" value="UniProtKB-SubCell"/>
</dbReference>
<keyword evidence="5 11" id="KW-0132">Cell division</keyword>
<evidence type="ECO:0000256" key="2">
    <source>
        <dbReference type="ARBA" id="ARBA00006657"/>
    </source>
</evidence>
<keyword evidence="9 11" id="KW-0233">DNA recombination</keyword>
<dbReference type="InterPro" id="IPR013762">
    <property type="entry name" value="Integrase-like_cat_sf"/>
</dbReference>
<keyword evidence="4 11" id="KW-0963">Cytoplasm</keyword>
<dbReference type="PROSITE" id="PS51898">
    <property type="entry name" value="TYR_RECOMBINASE"/>
    <property type="match status" value="1"/>
</dbReference>
<feature type="active site" evidence="11">
    <location>
        <position position="253"/>
    </location>
</feature>
<dbReference type="InterPro" id="IPR002104">
    <property type="entry name" value="Integrase_catalytic"/>
</dbReference>
<feature type="domain" description="Tyr recombinase" evidence="12">
    <location>
        <begin position="121"/>
        <end position="301"/>
    </location>
</feature>
<dbReference type="Pfam" id="PF00589">
    <property type="entry name" value="Phage_integrase"/>
    <property type="match status" value="1"/>
</dbReference>
<keyword evidence="10 11" id="KW-0131">Cell cycle</keyword>
<keyword evidence="15" id="KW-1185">Reference proteome</keyword>
<comment type="caution">
    <text evidence="14">The sequence shown here is derived from an EMBL/GenBank/DDBJ whole genome shotgun (WGS) entry which is preliminary data.</text>
</comment>
<dbReference type="InterPro" id="IPR004107">
    <property type="entry name" value="Integrase_SAM-like_N"/>
</dbReference>
<evidence type="ECO:0000259" key="12">
    <source>
        <dbReference type="PROSITE" id="PS51898"/>
    </source>
</evidence>
<dbReference type="NCBIfam" id="TIGR02224">
    <property type="entry name" value="recomb_XerC"/>
    <property type="match status" value="1"/>
</dbReference>
<dbReference type="InterPro" id="IPR050090">
    <property type="entry name" value="Tyrosine_recombinase_XerCD"/>
</dbReference>
<dbReference type="InterPro" id="IPR010998">
    <property type="entry name" value="Integrase_recombinase_N"/>
</dbReference>
<dbReference type="PROSITE" id="PS51900">
    <property type="entry name" value="CB"/>
    <property type="match status" value="1"/>
</dbReference>
<keyword evidence="6 11" id="KW-0159">Chromosome partition</keyword>
<dbReference type="GO" id="GO:0007059">
    <property type="term" value="P:chromosome segregation"/>
    <property type="evidence" value="ECO:0007669"/>
    <property type="project" value="UniProtKB-UniRule"/>
</dbReference>
<name>A0A928V3P9_9GAMM</name>
<dbReference type="InterPro" id="IPR011010">
    <property type="entry name" value="DNA_brk_join_enz"/>
</dbReference>
<evidence type="ECO:0000256" key="7">
    <source>
        <dbReference type="ARBA" id="ARBA00022908"/>
    </source>
</evidence>
<dbReference type="Proteomes" id="UP000652567">
    <property type="component" value="Unassembled WGS sequence"/>
</dbReference>
<dbReference type="NCBIfam" id="NF040815">
    <property type="entry name" value="recomb_XerA_Arch"/>
    <property type="match status" value="1"/>
</dbReference>
<dbReference type="EMBL" id="PRDL01000001">
    <property type="protein sequence ID" value="MBE8716064.1"/>
    <property type="molecule type" value="Genomic_DNA"/>
</dbReference>
<dbReference type="PANTHER" id="PTHR30349:SF81">
    <property type="entry name" value="TYROSINE RECOMBINASE XERC"/>
    <property type="match status" value="1"/>
</dbReference>
<evidence type="ECO:0000256" key="5">
    <source>
        <dbReference type="ARBA" id="ARBA00022618"/>
    </source>
</evidence>
<dbReference type="SUPFAM" id="SSF56349">
    <property type="entry name" value="DNA breaking-rejoining enzymes"/>
    <property type="match status" value="1"/>
</dbReference>
<dbReference type="GO" id="GO:0009037">
    <property type="term" value="F:tyrosine-based site-specific recombinase activity"/>
    <property type="evidence" value="ECO:0007669"/>
    <property type="project" value="UniProtKB-UniRule"/>
</dbReference>
<feature type="active site" description="O-(3'-phospho-DNA)-tyrosine intermediate" evidence="11">
    <location>
        <position position="288"/>
    </location>
</feature>
<feature type="active site" evidence="11">
    <location>
        <position position="256"/>
    </location>
</feature>
<evidence type="ECO:0000256" key="10">
    <source>
        <dbReference type="ARBA" id="ARBA00023306"/>
    </source>
</evidence>
<dbReference type="InterPro" id="IPR011931">
    <property type="entry name" value="Recomb_XerC"/>
</dbReference>
<dbReference type="GO" id="GO:0003677">
    <property type="term" value="F:DNA binding"/>
    <property type="evidence" value="ECO:0007669"/>
    <property type="project" value="UniProtKB-UniRule"/>
</dbReference>
<evidence type="ECO:0000313" key="15">
    <source>
        <dbReference type="Proteomes" id="UP000652567"/>
    </source>
</evidence>
<evidence type="ECO:0000313" key="14">
    <source>
        <dbReference type="EMBL" id="MBE8716064.1"/>
    </source>
</evidence>
<reference evidence="14" key="1">
    <citation type="submission" date="2018-07" db="EMBL/GenBank/DDBJ databases">
        <title>Genome assembly of strain Ka43.</title>
        <authorList>
            <person name="Kukolya J."/>
            <person name="Nagy I."/>
            <person name="Horvath B."/>
            <person name="Toth A."/>
        </authorList>
    </citation>
    <scope>NUCLEOTIDE SEQUENCE</scope>
    <source>
        <strain evidence="14">KB43</strain>
    </source>
</reference>
<dbReference type="CDD" id="cd00798">
    <property type="entry name" value="INT_XerDC_C"/>
    <property type="match status" value="1"/>
</dbReference>
<dbReference type="InterPro" id="IPR023009">
    <property type="entry name" value="Tyrosine_recombinase_XerC/XerD"/>
</dbReference>
<comment type="similarity">
    <text evidence="2 11">Belongs to the 'phage' integrase family. XerC subfamily.</text>
</comment>
<evidence type="ECO:0000256" key="6">
    <source>
        <dbReference type="ARBA" id="ARBA00022829"/>
    </source>
</evidence>
<protein>
    <recommendedName>
        <fullName evidence="3 11">Tyrosine recombinase XerC</fullName>
    </recommendedName>
</protein>